<gene>
    <name evidence="1" type="ORF">ESZ50_11180</name>
</gene>
<dbReference type="Pfam" id="PF13419">
    <property type="entry name" value="HAD_2"/>
    <property type="match status" value="1"/>
</dbReference>
<dbReference type="GO" id="GO:0008967">
    <property type="term" value="F:phosphoglycolate phosphatase activity"/>
    <property type="evidence" value="ECO:0007669"/>
    <property type="project" value="TreeGrafter"/>
</dbReference>
<dbReference type="Gene3D" id="3.40.50.1000">
    <property type="entry name" value="HAD superfamily/HAD-like"/>
    <property type="match status" value="1"/>
</dbReference>
<dbReference type="EMBL" id="SDGZ01000030">
    <property type="protein sequence ID" value="TYC47783.1"/>
    <property type="molecule type" value="Genomic_DNA"/>
</dbReference>
<sequence length="205" mass="23140">MQTIIYDVDGTLLSTESMYMHSLQKTLAELGQPKTYEEVYQTFGLPSLEALKFLNISDAQTVQLKWQSHYHDFWEEVDLFDGVSTMLQTLAHQYDLGIVTSNTAAEFNDHADAFDINRYFKTFVFAGMTPRMKPYGDPIELAINNLSASPETTIYIGDSVHDMYAAHAAGVEFGLAAWGVRDQSKFADAEYRFASPMELAQKFSN</sequence>
<dbReference type="GO" id="GO:0005829">
    <property type="term" value="C:cytosol"/>
    <property type="evidence" value="ECO:0007669"/>
    <property type="project" value="TreeGrafter"/>
</dbReference>
<dbReference type="GO" id="GO:0006281">
    <property type="term" value="P:DNA repair"/>
    <property type="evidence" value="ECO:0007669"/>
    <property type="project" value="TreeGrafter"/>
</dbReference>
<keyword evidence="2" id="KW-1185">Reference proteome</keyword>
<organism evidence="1 2">
    <name type="scientific">Weissella muntiaci</name>
    <dbReference type="NCBI Taxonomy" id="2508881"/>
    <lineage>
        <taxon>Bacteria</taxon>
        <taxon>Bacillati</taxon>
        <taxon>Bacillota</taxon>
        <taxon>Bacilli</taxon>
        <taxon>Lactobacillales</taxon>
        <taxon>Lactobacillaceae</taxon>
        <taxon>Weissella</taxon>
    </lineage>
</organism>
<evidence type="ECO:0000313" key="2">
    <source>
        <dbReference type="Proteomes" id="UP000371977"/>
    </source>
</evidence>
<dbReference type="NCBIfam" id="TIGR01549">
    <property type="entry name" value="HAD-SF-IA-v1"/>
    <property type="match status" value="1"/>
</dbReference>
<reference evidence="1 2" key="1">
    <citation type="submission" date="2019-01" db="EMBL/GenBank/DDBJ databases">
        <title>Weissella sp. nov., a novel lactic acid bacterium isolated from animal feces.</title>
        <authorList>
            <person name="Wang L.-T."/>
        </authorList>
    </citation>
    <scope>NUCLEOTIDE SEQUENCE [LARGE SCALE GENOMIC DNA]</scope>
    <source>
        <strain evidence="1 2">8H-2</strain>
    </source>
</reference>
<proteinExistence type="predicted"/>
<dbReference type="InterPro" id="IPR006439">
    <property type="entry name" value="HAD-SF_hydro_IA"/>
</dbReference>
<dbReference type="InterPro" id="IPR023214">
    <property type="entry name" value="HAD_sf"/>
</dbReference>
<dbReference type="RefSeq" id="WP_148624000.1">
    <property type="nucleotide sequence ID" value="NZ_SDGZ01000030.1"/>
</dbReference>
<protein>
    <submittedName>
        <fullName evidence="1">HAD family hydrolase</fullName>
    </submittedName>
</protein>
<dbReference type="Gene3D" id="1.10.150.240">
    <property type="entry name" value="Putative phosphatase, domain 2"/>
    <property type="match status" value="1"/>
</dbReference>
<dbReference type="InterPro" id="IPR041492">
    <property type="entry name" value="HAD_2"/>
</dbReference>
<dbReference type="SFLD" id="SFLDG01129">
    <property type="entry name" value="C1.5:_HAD__Beta-PGM__Phosphata"/>
    <property type="match status" value="1"/>
</dbReference>
<dbReference type="InterPro" id="IPR036412">
    <property type="entry name" value="HAD-like_sf"/>
</dbReference>
<dbReference type="Proteomes" id="UP000371977">
    <property type="component" value="Unassembled WGS sequence"/>
</dbReference>
<dbReference type="NCBIfam" id="TIGR01509">
    <property type="entry name" value="HAD-SF-IA-v3"/>
    <property type="match status" value="1"/>
</dbReference>
<dbReference type="SFLD" id="SFLDS00003">
    <property type="entry name" value="Haloacid_Dehalogenase"/>
    <property type="match status" value="1"/>
</dbReference>
<dbReference type="InterPro" id="IPR050155">
    <property type="entry name" value="HAD-like_hydrolase_sf"/>
</dbReference>
<dbReference type="PANTHER" id="PTHR43434:SF26">
    <property type="entry name" value="PYROPHOSPHATASE PPAX"/>
    <property type="match status" value="1"/>
</dbReference>
<dbReference type="InterPro" id="IPR023198">
    <property type="entry name" value="PGP-like_dom2"/>
</dbReference>
<dbReference type="OrthoDB" id="9792518at2"/>
<comment type="caution">
    <text evidence="1">The sequence shown here is derived from an EMBL/GenBank/DDBJ whole genome shotgun (WGS) entry which is preliminary data.</text>
</comment>
<name>A0A6C2C2R6_9LACO</name>
<accession>A0A6C2C2R6</accession>
<dbReference type="SUPFAM" id="SSF56784">
    <property type="entry name" value="HAD-like"/>
    <property type="match status" value="1"/>
</dbReference>
<evidence type="ECO:0000313" key="1">
    <source>
        <dbReference type="EMBL" id="TYC47783.1"/>
    </source>
</evidence>
<dbReference type="PANTHER" id="PTHR43434">
    <property type="entry name" value="PHOSPHOGLYCOLATE PHOSPHATASE"/>
    <property type="match status" value="1"/>
</dbReference>
<keyword evidence="1" id="KW-0378">Hydrolase</keyword>
<dbReference type="AlphaFoldDB" id="A0A6C2C2R6"/>